<feature type="domain" description="Superoxide dismutase copper/zinc binding" evidence="4">
    <location>
        <begin position="51"/>
        <end position="191"/>
    </location>
</feature>
<dbReference type="InterPro" id="IPR006311">
    <property type="entry name" value="TAT_signal"/>
</dbReference>
<dbReference type="SUPFAM" id="SSF49329">
    <property type="entry name" value="Cu,Zn superoxide dismutase-like"/>
    <property type="match status" value="1"/>
</dbReference>
<feature type="region of interest" description="Disordered" evidence="2">
    <location>
        <begin position="173"/>
        <end position="195"/>
    </location>
</feature>
<dbReference type="Proteomes" id="UP001595979">
    <property type="component" value="Unassembled WGS sequence"/>
</dbReference>
<evidence type="ECO:0000256" key="3">
    <source>
        <dbReference type="SAM" id="SignalP"/>
    </source>
</evidence>
<sequence>MTQFKTRSFRAALLASLGALTLGGALAGGGGLTLPAGTQASALLRDPQGLVRGTVSFREVTGGLEVSVSARGLTPGMHGMHVHTNPVCAPGPDATTGKVVAFGAAGGHLDPYKTGNHATPTTPNTEGHAGDLPMVTASAGGTVQATFVTRKLTLSGLTGVLNRSVVLHAMHDDYASDPAGKSGSREQCGVISAGR</sequence>
<protein>
    <submittedName>
        <fullName evidence="5">Superoxide dismutase family protein</fullName>
    </submittedName>
</protein>
<accession>A0ABW1DMP4</accession>
<keyword evidence="3" id="KW-0732">Signal</keyword>
<evidence type="ECO:0000313" key="5">
    <source>
        <dbReference type="EMBL" id="MFC5849028.1"/>
    </source>
</evidence>
<evidence type="ECO:0000256" key="1">
    <source>
        <dbReference type="ARBA" id="ARBA00010457"/>
    </source>
</evidence>
<gene>
    <name evidence="5" type="ORF">ACFPQ6_11975</name>
</gene>
<proteinExistence type="inferred from homology"/>
<evidence type="ECO:0000259" key="4">
    <source>
        <dbReference type="Pfam" id="PF00080"/>
    </source>
</evidence>
<dbReference type="EMBL" id="JBHSOH010000013">
    <property type="protein sequence ID" value="MFC5849028.1"/>
    <property type="molecule type" value="Genomic_DNA"/>
</dbReference>
<dbReference type="PROSITE" id="PS51318">
    <property type="entry name" value="TAT"/>
    <property type="match status" value="1"/>
</dbReference>
<comment type="caution">
    <text evidence="5">The sequence shown here is derived from an EMBL/GenBank/DDBJ whole genome shotgun (WGS) entry which is preliminary data.</text>
</comment>
<name>A0ABW1DMP4_9DEIO</name>
<dbReference type="Gene3D" id="2.60.40.200">
    <property type="entry name" value="Superoxide dismutase, copper/zinc binding domain"/>
    <property type="match status" value="1"/>
</dbReference>
<dbReference type="RefSeq" id="WP_380049630.1">
    <property type="nucleotide sequence ID" value="NZ_JBHSOH010000013.1"/>
</dbReference>
<dbReference type="PANTHER" id="PTHR10003">
    <property type="entry name" value="SUPEROXIDE DISMUTASE CU-ZN -RELATED"/>
    <property type="match status" value="1"/>
</dbReference>
<comment type="similarity">
    <text evidence="1">Belongs to the Cu-Zn superoxide dismutase family.</text>
</comment>
<dbReference type="CDD" id="cd00305">
    <property type="entry name" value="Cu-Zn_Superoxide_Dismutase"/>
    <property type="match status" value="1"/>
</dbReference>
<reference evidence="6" key="1">
    <citation type="journal article" date="2019" name="Int. J. Syst. Evol. Microbiol.">
        <title>The Global Catalogue of Microorganisms (GCM) 10K type strain sequencing project: providing services to taxonomists for standard genome sequencing and annotation.</title>
        <authorList>
            <consortium name="The Broad Institute Genomics Platform"/>
            <consortium name="The Broad Institute Genome Sequencing Center for Infectious Disease"/>
            <person name="Wu L."/>
            <person name="Ma J."/>
        </authorList>
    </citation>
    <scope>NUCLEOTIDE SEQUENCE [LARGE SCALE GENOMIC DNA]</scope>
    <source>
        <strain evidence="6">CGMCC 1.15053</strain>
    </source>
</reference>
<dbReference type="InterPro" id="IPR024134">
    <property type="entry name" value="SOD_Cu/Zn_/chaperone"/>
</dbReference>
<dbReference type="InterPro" id="IPR001424">
    <property type="entry name" value="SOD_Cu_Zn_dom"/>
</dbReference>
<feature type="signal peptide" evidence="3">
    <location>
        <begin position="1"/>
        <end position="27"/>
    </location>
</feature>
<keyword evidence="6" id="KW-1185">Reference proteome</keyword>
<dbReference type="InterPro" id="IPR036423">
    <property type="entry name" value="SOD-like_Cu/Zn_dom_sf"/>
</dbReference>
<evidence type="ECO:0000256" key="2">
    <source>
        <dbReference type="SAM" id="MobiDB-lite"/>
    </source>
</evidence>
<organism evidence="5 6">
    <name type="scientific">Deinococcus petrolearius</name>
    <dbReference type="NCBI Taxonomy" id="1751295"/>
    <lineage>
        <taxon>Bacteria</taxon>
        <taxon>Thermotogati</taxon>
        <taxon>Deinococcota</taxon>
        <taxon>Deinococci</taxon>
        <taxon>Deinococcales</taxon>
        <taxon>Deinococcaceae</taxon>
        <taxon>Deinococcus</taxon>
    </lineage>
</organism>
<feature type="chain" id="PRO_5045574761" evidence="3">
    <location>
        <begin position="28"/>
        <end position="195"/>
    </location>
</feature>
<evidence type="ECO:0000313" key="6">
    <source>
        <dbReference type="Proteomes" id="UP001595979"/>
    </source>
</evidence>
<dbReference type="Pfam" id="PF00080">
    <property type="entry name" value="Sod_Cu"/>
    <property type="match status" value="1"/>
</dbReference>